<dbReference type="FunFam" id="1.10.340.70:FF:000001">
    <property type="entry name" value="Retrovirus-related Pol polyprotein from transposon gypsy-like Protein"/>
    <property type="match status" value="1"/>
</dbReference>
<proteinExistence type="predicted"/>
<evidence type="ECO:0000259" key="9">
    <source>
        <dbReference type="PROSITE" id="PS50994"/>
    </source>
</evidence>
<dbReference type="FunFam" id="3.30.70.270:FF:000020">
    <property type="entry name" value="Transposon Tf2-6 polyprotein-like Protein"/>
    <property type="match status" value="1"/>
</dbReference>
<feature type="non-terminal residue" evidence="10">
    <location>
        <position position="1499"/>
    </location>
</feature>
<evidence type="ECO:0000259" key="8">
    <source>
        <dbReference type="PROSITE" id="PS50878"/>
    </source>
</evidence>
<dbReference type="Pfam" id="PF00665">
    <property type="entry name" value="rve"/>
    <property type="match status" value="1"/>
</dbReference>
<dbReference type="Gene3D" id="3.10.10.10">
    <property type="entry name" value="HIV Type 1 Reverse Transcriptase, subunit A, domain 1"/>
    <property type="match status" value="1"/>
</dbReference>
<dbReference type="InterPro" id="IPR038717">
    <property type="entry name" value="Tc1-like_DDE_dom"/>
</dbReference>
<dbReference type="Pfam" id="PF17917">
    <property type="entry name" value="RT_RNaseH"/>
    <property type="match status" value="1"/>
</dbReference>
<dbReference type="GO" id="GO:0042575">
    <property type="term" value="C:DNA polymerase complex"/>
    <property type="evidence" value="ECO:0007669"/>
    <property type="project" value="UniProtKB-ARBA"/>
</dbReference>
<keyword evidence="2" id="KW-0808">Transferase</keyword>
<dbReference type="CDD" id="cd01647">
    <property type="entry name" value="RT_LTR"/>
    <property type="match status" value="1"/>
</dbReference>
<keyword evidence="11" id="KW-1185">Reference proteome</keyword>
<dbReference type="InterPro" id="IPR036397">
    <property type="entry name" value="RNaseH_sf"/>
</dbReference>
<dbReference type="Pfam" id="PF00078">
    <property type="entry name" value="RVT_1"/>
    <property type="match status" value="1"/>
</dbReference>
<dbReference type="Pfam" id="PF13358">
    <property type="entry name" value="DDE_3"/>
    <property type="match status" value="1"/>
</dbReference>
<dbReference type="InterPro" id="IPR001584">
    <property type="entry name" value="Integrase_cat-core"/>
</dbReference>
<dbReference type="Gene3D" id="1.10.340.70">
    <property type="match status" value="1"/>
</dbReference>
<evidence type="ECO:0000256" key="2">
    <source>
        <dbReference type="ARBA" id="ARBA00022679"/>
    </source>
</evidence>
<evidence type="ECO:0000313" key="11">
    <source>
        <dbReference type="Proteomes" id="UP000054359"/>
    </source>
</evidence>
<dbReference type="InterPro" id="IPR043128">
    <property type="entry name" value="Rev_trsase/Diguanyl_cyclase"/>
</dbReference>
<dbReference type="InterPro" id="IPR000477">
    <property type="entry name" value="RT_dom"/>
</dbReference>
<evidence type="ECO:0000256" key="7">
    <source>
        <dbReference type="ARBA" id="ARBA00022918"/>
    </source>
</evidence>
<dbReference type="InterPro" id="IPR043502">
    <property type="entry name" value="DNA/RNA_pol_sf"/>
</dbReference>
<dbReference type="STRING" id="407821.A0A087U2Q4"/>
<dbReference type="SUPFAM" id="SSF53098">
    <property type="entry name" value="Ribonuclease H-like"/>
    <property type="match status" value="1"/>
</dbReference>
<evidence type="ECO:0000256" key="1">
    <source>
        <dbReference type="ARBA" id="ARBA00012493"/>
    </source>
</evidence>
<dbReference type="InterPro" id="IPR012337">
    <property type="entry name" value="RNaseH-like_sf"/>
</dbReference>
<dbReference type="Pfam" id="PF17921">
    <property type="entry name" value="Integrase_H2C2"/>
    <property type="match status" value="1"/>
</dbReference>
<dbReference type="InterPro" id="IPR041588">
    <property type="entry name" value="Integrase_H2C2"/>
</dbReference>
<dbReference type="InterPro" id="IPR050951">
    <property type="entry name" value="Retrovirus_Pol_polyprotein"/>
</dbReference>
<evidence type="ECO:0000256" key="4">
    <source>
        <dbReference type="ARBA" id="ARBA00022722"/>
    </source>
</evidence>
<keyword evidence="7" id="KW-0695">RNA-directed DNA polymerase</keyword>
<gene>
    <name evidence="10" type="ORF">X975_07596</name>
</gene>
<keyword evidence="6" id="KW-0378">Hydrolase</keyword>
<dbReference type="EMBL" id="KK117876">
    <property type="protein sequence ID" value="KFM71643.1"/>
    <property type="molecule type" value="Genomic_DNA"/>
</dbReference>
<dbReference type="Gene3D" id="3.30.420.10">
    <property type="entry name" value="Ribonuclease H-like superfamily/Ribonuclease H"/>
    <property type="match status" value="2"/>
</dbReference>
<dbReference type="GO" id="GO:0016787">
    <property type="term" value="F:hydrolase activity"/>
    <property type="evidence" value="ECO:0007669"/>
    <property type="project" value="UniProtKB-KW"/>
</dbReference>
<dbReference type="InterPro" id="IPR002492">
    <property type="entry name" value="Transposase_Tc1-like"/>
</dbReference>
<sequence length="1499" mass="174287">MRVWKQWTDECRTTRKSGSGPRNVTSARDDRHLVRMARTDRTASSRQLAALWSIATGVSLCASSIRRRLLQCGLRARTPLYRIPLTHDHRRLRLQWANQHRDWRADWQHVVFSDESRFNLWYHDGRIRVRRYAGERHLPECIIERHSGRTPGVMVWGAIAYHRRSQLLRIVGNLNSNRYIREVLQPEAVPFLQSLPGAVFQQDNARPHTARIVKSFFAAQQVQLLPWPACSPDMSPIEHVWDVIGRRLARDPRPVASADELWKILKFSVAMSTNQEPVNLDDSLNVNQDIIDLNIIPFEDSKDSDISSWLVYFNKVCQNKDEDWKLKNISRYIKGKALWLYIKNCHELKNYSEFEQILKENFIDPTLTTFGDFASLKYNARDDITNYFRKKMEVGKRLNLDKSMILEGLTDGLPTNLKSLMIVQSPADPITWLEQAHKLRQIHEFKDENSQNYNRDRNSQQFRPVNFRNNNRQFVHNRPNAFNYKPNSFQQIGNKSNSNNNNGKKFMKIGNIIKLINLFVLDTNLDYVLLGLNECKLFELKIDCSNLVVTQRNENISTSVNVNNRVSLHVQLDQVLEKNSNAMPSVKTKPRSNISKVISVNENENNISNENNMSKRIVVNEGNKCNDDKMSKVTKVNVNNKSNVKLKIQKNDVKKQTSEVTIDSESMEEENPELIKLLNKYKNVFSKNKYDVGKINIEPQRINLTSDLPVTLRPYRTSPKEEEEIRQQIDQLLKNGIIKESCSPYASPVTLVLKREEGKKTRMCIDYRKLNALAKTDAHPLPRIDILLDKLSNANVFSTIDLRSGFWHIPIHPDDTEKLAFITNFGLYEWLRLPFGFKNAPAIFNRVIKRILTKNKVQFACSYFDDIIVYSSSKEQHLKHLSELFEIFIQEGIKLNQSKCVFAKDKINFLGYEIRKGKVTPDNQNIESIKNLKYPSNVKELQRVLGSVNVYHRFIPNYAKLRSPLNKLLKKDVPWHWNDQCQNAFDELKNILISKPVLQLYDPNKPCHVFVDASQIAVGAVLKQPDENNVLHPVSYHSRALRDYEKNYAITELECLAIIDALDKFYYYLHGQKFTIHTDHAALVWLKNVKNLRGRLFRWSLRLSMFDYEVKYQKGSTNVEADMLSRQPVSHQLQHSVYLLNRDEIIQQQKSDNVCGKKYVELNDLMVIKKKKGYKIVVPKSLRLKLLTQTHENFGHPGIHAMLNLITPQYYWPYISKDIGNFVKHCHVCQINKKKKTKKFGLMQEVPPTDKPFECLSIDTVGGFNYYNSTKKYLHLVIDHATRYVWAFPSKSATTETYTNILKQIFQIQVPEKILSDRNAAFTCNRFKKFLRNYNVKQLLTTAHHPQTNGKVERVNQTLVTRLRCKVNSTSSKIPWTKILDQVISEYNNSPHSVTKFSPAYLLLGKLPFDSPLDQNTYPPVDIARKLAKERTIEYHKRNKSRYDTKFADVDFQPGDLVLFDEFEFPNTRKLTAPYSGPYQIVKKLSEAVGFESEQCQQL</sequence>
<evidence type="ECO:0000256" key="3">
    <source>
        <dbReference type="ARBA" id="ARBA00022695"/>
    </source>
</evidence>
<dbReference type="OMA" id="LANIHEM"/>
<dbReference type="Gene3D" id="3.30.70.270">
    <property type="match status" value="2"/>
</dbReference>
<feature type="domain" description="Integrase catalytic" evidence="9">
    <location>
        <begin position="1248"/>
        <end position="1407"/>
    </location>
</feature>
<dbReference type="GO" id="GO:0004519">
    <property type="term" value="F:endonuclease activity"/>
    <property type="evidence" value="ECO:0007669"/>
    <property type="project" value="UniProtKB-KW"/>
</dbReference>
<dbReference type="GO" id="GO:0003964">
    <property type="term" value="F:RNA-directed DNA polymerase activity"/>
    <property type="evidence" value="ECO:0007669"/>
    <property type="project" value="UniProtKB-KW"/>
</dbReference>
<dbReference type="OrthoDB" id="6427440at2759"/>
<reference evidence="10 11" key="1">
    <citation type="submission" date="2013-11" db="EMBL/GenBank/DDBJ databases">
        <title>Genome sequencing of Stegodyphus mimosarum.</title>
        <authorList>
            <person name="Bechsgaard J."/>
        </authorList>
    </citation>
    <scope>NUCLEOTIDE SEQUENCE [LARGE SCALE GENOMIC DNA]</scope>
</reference>
<keyword evidence="5" id="KW-0255">Endonuclease</keyword>
<dbReference type="SUPFAM" id="SSF56672">
    <property type="entry name" value="DNA/RNA polymerases"/>
    <property type="match status" value="1"/>
</dbReference>
<keyword evidence="4" id="KW-0540">Nuclease</keyword>
<organism evidence="10 11">
    <name type="scientific">Stegodyphus mimosarum</name>
    <name type="common">African social velvet spider</name>
    <dbReference type="NCBI Taxonomy" id="407821"/>
    <lineage>
        <taxon>Eukaryota</taxon>
        <taxon>Metazoa</taxon>
        <taxon>Ecdysozoa</taxon>
        <taxon>Arthropoda</taxon>
        <taxon>Chelicerata</taxon>
        <taxon>Arachnida</taxon>
        <taxon>Araneae</taxon>
        <taxon>Araneomorphae</taxon>
        <taxon>Entelegynae</taxon>
        <taxon>Eresoidea</taxon>
        <taxon>Eresidae</taxon>
        <taxon>Stegodyphus</taxon>
    </lineage>
</organism>
<dbReference type="EC" id="2.7.7.49" evidence="1"/>
<dbReference type="GO" id="GO:0003677">
    <property type="term" value="F:DNA binding"/>
    <property type="evidence" value="ECO:0007669"/>
    <property type="project" value="InterPro"/>
</dbReference>
<accession>A0A087U2Q4</accession>
<dbReference type="InterPro" id="IPR041373">
    <property type="entry name" value="RT_RNaseH"/>
</dbReference>
<dbReference type="Pfam" id="PF01498">
    <property type="entry name" value="HTH_Tnp_Tc3_2"/>
    <property type="match status" value="1"/>
</dbReference>
<evidence type="ECO:0000256" key="6">
    <source>
        <dbReference type="ARBA" id="ARBA00022801"/>
    </source>
</evidence>
<dbReference type="GO" id="GO:0006313">
    <property type="term" value="P:DNA transposition"/>
    <property type="evidence" value="ECO:0007669"/>
    <property type="project" value="InterPro"/>
</dbReference>
<name>A0A087U2Q4_STEMI</name>
<dbReference type="GO" id="GO:0015074">
    <property type="term" value="P:DNA integration"/>
    <property type="evidence" value="ECO:0007669"/>
    <property type="project" value="InterPro"/>
</dbReference>
<dbReference type="CDD" id="cd09274">
    <property type="entry name" value="RNase_HI_RT_Ty3"/>
    <property type="match status" value="1"/>
</dbReference>
<dbReference type="PANTHER" id="PTHR37984:SF5">
    <property type="entry name" value="PROTEIN NYNRIN-LIKE"/>
    <property type="match status" value="1"/>
</dbReference>
<keyword evidence="3" id="KW-0548">Nucleotidyltransferase</keyword>
<evidence type="ECO:0000256" key="5">
    <source>
        <dbReference type="ARBA" id="ARBA00022759"/>
    </source>
</evidence>
<dbReference type="PROSITE" id="PS50994">
    <property type="entry name" value="INTEGRASE"/>
    <property type="match status" value="1"/>
</dbReference>
<dbReference type="PANTHER" id="PTHR37984">
    <property type="entry name" value="PROTEIN CBG26694"/>
    <property type="match status" value="1"/>
</dbReference>
<feature type="domain" description="Reverse transcriptase" evidence="8">
    <location>
        <begin position="733"/>
        <end position="914"/>
    </location>
</feature>
<dbReference type="PROSITE" id="PS50878">
    <property type="entry name" value="RT_POL"/>
    <property type="match status" value="1"/>
</dbReference>
<dbReference type="Proteomes" id="UP000054359">
    <property type="component" value="Unassembled WGS sequence"/>
</dbReference>
<evidence type="ECO:0000313" key="10">
    <source>
        <dbReference type="EMBL" id="KFM71643.1"/>
    </source>
</evidence>
<protein>
    <recommendedName>
        <fullName evidence="1">RNA-directed DNA polymerase</fullName>
        <ecNumber evidence="1">2.7.7.49</ecNumber>
    </recommendedName>
</protein>